<evidence type="ECO:0008006" key="3">
    <source>
        <dbReference type="Google" id="ProtNLM"/>
    </source>
</evidence>
<accession>A0ABR3S9W1</accession>
<dbReference type="EMBL" id="JAJVDC020000375">
    <property type="protein sequence ID" value="KAL1614555.1"/>
    <property type="molecule type" value="Genomic_DNA"/>
</dbReference>
<sequence length="461" mass="51901">MSLSQIVVGIDFGTTHSGVSWAVKVKGREPKIRVINDWPSKVGNGTYDKVPTSISYSNGEVAEWGYLSGKDSFTWFKLFLDPDNTYKDSNELESLKTMLENTKRSAEDIAGDYLRVLWNYTTEDIRRHQGDGWKSIYSFRVVLTVPAIWSAVAKERTLRAAKSAGIPGDIILVTEPEAAALAVLKDKAEEEGLQIKEWIVGDGGLCGVDLKGVEDNDALGIEDDNIKLPVTMFDHTCNQIQAIVEKQIDSVRERGDRVNAVLLVGGFGSSKYLHNHLSACQKASNIRVLQSRNYYGVEVRQRFDPSVHHESDRHYDNAKGIHYARRQMKWLLQRGGEMKDEEQMTLSVFWSVPVSFWDRGSQNFSSSLLVCAEEIAPPRRENNIAGVAVTQLCTINYSVARDELRADKRYKSDANNHKYRDATFELKMKLGGAKLDFQAYYKGKLMAFCEATYPEDEVGVK</sequence>
<comment type="caution">
    <text evidence="1">The sequence shown here is derived from an EMBL/GenBank/DDBJ whole genome shotgun (WGS) entry which is preliminary data.</text>
</comment>
<keyword evidence="2" id="KW-1185">Reference proteome</keyword>
<reference evidence="1 2" key="1">
    <citation type="submission" date="2024-02" db="EMBL/GenBank/DDBJ databases">
        <title>De novo assembly and annotation of 12 fungi associated with fruit tree decline syndrome in Ontario, Canada.</title>
        <authorList>
            <person name="Sulman M."/>
            <person name="Ellouze W."/>
            <person name="Ilyukhin E."/>
        </authorList>
    </citation>
    <scope>NUCLEOTIDE SEQUENCE [LARGE SCALE GENOMIC DNA]</scope>
    <source>
        <strain evidence="1 2">M1-105</strain>
    </source>
</reference>
<dbReference type="CDD" id="cd10170">
    <property type="entry name" value="ASKHA_NBD_HSP70"/>
    <property type="match status" value="1"/>
</dbReference>
<evidence type="ECO:0000313" key="2">
    <source>
        <dbReference type="Proteomes" id="UP001521116"/>
    </source>
</evidence>
<dbReference type="InterPro" id="IPR043129">
    <property type="entry name" value="ATPase_NBD"/>
</dbReference>
<dbReference type="PANTHER" id="PTHR14187">
    <property type="entry name" value="ALPHA KINASE/ELONGATION FACTOR 2 KINASE"/>
    <property type="match status" value="1"/>
</dbReference>
<dbReference type="SUPFAM" id="SSF53067">
    <property type="entry name" value="Actin-like ATPase domain"/>
    <property type="match status" value="1"/>
</dbReference>
<gene>
    <name evidence="1" type="ORF">SLS56_012063</name>
</gene>
<organism evidence="1 2">
    <name type="scientific">Neofusicoccum ribis</name>
    <dbReference type="NCBI Taxonomy" id="45134"/>
    <lineage>
        <taxon>Eukaryota</taxon>
        <taxon>Fungi</taxon>
        <taxon>Dikarya</taxon>
        <taxon>Ascomycota</taxon>
        <taxon>Pezizomycotina</taxon>
        <taxon>Dothideomycetes</taxon>
        <taxon>Dothideomycetes incertae sedis</taxon>
        <taxon>Botryosphaeriales</taxon>
        <taxon>Botryosphaeriaceae</taxon>
        <taxon>Neofusicoccum</taxon>
    </lineage>
</organism>
<protein>
    <recommendedName>
        <fullName evidence="3">Actin-like ATPase domain-containing protein</fullName>
    </recommendedName>
</protein>
<proteinExistence type="predicted"/>
<dbReference type="Proteomes" id="UP001521116">
    <property type="component" value="Unassembled WGS sequence"/>
</dbReference>
<dbReference type="PANTHER" id="PTHR14187:SF5">
    <property type="entry name" value="HEAT SHOCK 70 KDA PROTEIN 12A"/>
    <property type="match status" value="1"/>
</dbReference>
<dbReference type="Gene3D" id="3.30.420.40">
    <property type="match status" value="1"/>
</dbReference>
<evidence type="ECO:0000313" key="1">
    <source>
        <dbReference type="EMBL" id="KAL1614555.1"/>
    </source>
</evidence>
<name>A0ABR3S9W1_9PEZI</name>